<dbReference type="Proteomes" id="UP000694427">
    <property type="component" value="Unplaced"/>
</dbReference>
<feature type="region of interest" description="Disordered" evidence="1">
    <location>
        <begin position="823"/>
        <end position="842"/>
    </location>
</feature>
<organism evidence="4 5">
    <name type="scientific">Cyprinus carpio</name>
    <name type="common">Common carp</name>
    <dbReference type="NCBI Taxonomy" id="7962"/>
    <lineage>
        <taxon>Eukaryota</taxon>
        <taxon>Metazoa</taxon>
        <taxon>Chordata</taxon>
        <taxon>Craniata</taxon>
        <taxon>Vertebrata</taxon>
        <taxon>Euteleostomi</taxon>
        <taxon>Actinopterygii</taxon>
        <taxon>Neopterygii</taxon>
        <taxon>Teleostei</taxon>
        <taxon>Ostariophysi</taxon>
        <taxon>Cypriniformes</taxon>
        <taxon>Cyprinidae</taxon>
        <taxon>Cyprininae</taxon>
        <taxon>Cyprinus</taxon>
    </lineage>
</organism>
<dbReference type="PANTHER" id="PTHR47130:SF6">
    <property type="entry name" value="EGG ENVELOPE GLYCOPROTEIN-LIKE PRECURSOR"/>
    <property type="match status" value="1"/>
</dbReference>
<evidence type="ECO:0000256" key="1">
    <source>
        <dbReference type="SAM" id="MobiDB-lite"/>
    </source>
</evidence>
<evidence type="ECO:0000256" key="2">
    <source>
        <dbReference type="SAM" id="SignalP"/>
    </source>
</evidence>
<feature type="compositionally biased region" description="Basic and acidic residues" evidence="1">
    <location>
        <begin position="848"/>
        <end position="858"/>
    </location>
</feature>
<evidence type="ECO:0000259" key="3">
    <source>
        <dbReference type="SMART" id="SM00241"/>
    </source>
</evidence>
<protein>
    <recommendedName>
        <fullName evidence="3">ZP domain-containing protein</fullName>
    </recommendedName>
</protein>
<dbReference type="InterPro" id="IPR058876">
    <property type="entry name" value="Ig-like_ZP"/>
</dbReference>
<dbReference type="PANTHER" id="PTHR47130">
    <property type="entry name" value="SI:DKEY-19B23.11-RELATED"/>
    <property type="match status" value="1"/>
</dbReference>
<feature type="region of interest" description="Disordered" evidence="1">
    <location>
        <begin position="775"/>
        <end position="808"/>
    </location>
</feature>
<dbReference type="AlphaFoldDB" id="A0A8C1QBY8"/>
<feature type="chain" id="PRO_5034495195" description="ZP domain-containing protein" evidence="2">
    <location>
        <begin position="22"/>
        <end position="1103"/>
    </location>
</feature>
<dbReference type="Pfam" id="PF26562">
    <property type="entry name" value="Ig-like"/>
    <property type="match status" value="1"/>
</dbReference>
<keyword evidence="2" id="KW-0732">Signal</keyword>
<reference evidence="4" key="1">
    <citation type="submission" date="2025-08" db="UniProtKB">
        <authorList>
            <consortium name="Ensembl"/>
        </authorList>
    </citation>
    <scope>IDENTIFICATION</scope>
</reference>
<feature type="domain" description="ZP" evidence="3">
    <location>
        <begin position="610"/>
        <end position="1027"/>
    </location>
</feature>
<feature type="region of interest" description="Disordered" evidence="1">
    <location>
        <begin position="848"/>
        <end position="873"/>
    </location>
</feature>
<sequence>MDVRFCFGLLFLCFQLCEMNGSNVTTDPQGAIETECRDRYFWVSMDVGFAGHVPRFEAVVENGVHIISEAHASMCGYTLNNLNGRASLRASYFSCYTENKNDSNFIFKLNVVLTDHTGRENKHSLTENCTLPVDWSSKEILCEENYIEVTVARDTPCRSDKHNTSWPAALAFAQRSAISEWQIMFLNQDFQSLDAMSISDARRMGYMLDSTPNRVVFRSAYNQTHSAITEIDGIAVEVIHATVFFRRKWAVVMLDTSAACTIAPSSFDGVILHWRTPKVMTPLVQDFSRFVSRSIELGAHAQLLDEATRKTMGYVLGEDGQVVHVSVPFGAPGGYRMSLVENNVYKESYKAFLCYEHIYSHVFTDDTEIQTRHRQLRVMETPLVPRIPFAIDETLPHEEVFTVYLGSFASDVELTAIKLNENYLSVTDAIQQHYFITKIPHTNGTHGFIIKVPFEDKSVNKVYLGEGLLQYSVEINYTLNIIKQNDTFFHHVSVVAHVNDAFPPDVSAFCTAQSIIFRINHPKQAGLWEVCVGHQALTSDLSRLEGYILKNDSQSMTLEVPLFTSGYIYEDITLRNFVGSFEILIRDSKTLEIHKRVTKHCYFQSEELTVCSTDGMMTVVATTTKTWPAVPPSSTTLLDRSCRPKATDETRVLFSFGVDTCGTRLMFGEGYIVYENEVISDGGVIIDQESAITRESKFRLTVRCFYALDSVKKVFTSRLFEGPGFGTVNITDTTDVNGLRGNLMSSHAASVFDPKPYEPGRGCCSTDEVGTRFLQRELPHRTDPSSNQGRKTSEHSYHASNIPDPHRHDQLLKQSGVQFNPQTIIKHSSGPSMTPAAGQQSSFDGLFKDYKSSLDDAPQKTPMKRSGQNQDNSVMIGDDSSASAFYRGSKNALLVINETLPSILYSLIAISNPTNYNPNSNELSDQLFLKGYMDSYTPYGDFQHSPDPFNELINNPFTKDSSLYTENIISKKLESSESEQGQKHLESHILATESSAQPFKEHGLEKVGLLNVVGEHSNFMHEDDDDNSKKLAFLQTQQQKEADDGRFPSDPKLLAVKPSYDKLRGTLFFPGSRSRYGSSIHKGIITGTFPLLNYVQLSNVIQQ</sequence>
<keyword evidence="5" id="KW-1185">Reference proteome</keyword>
<evidence type="ECO:0000313" key="5">
    <source>
        <dbReference type="Proteomes" id="UP000694427"/>
    </source>
</evidence>
<dbReference type="Ensembl" id="ENSCCRT00010031928.1">
    <property type="protein sequence ID" value="ENSCCRP00010029130.1"/>
    <property type="gene ID" value="ENSCCRG00010012426.1"/>
</dbReference>
<dbReference type="InterPro" id="IPR055356">
    <property type="entry name" value="ZP-N"/>
</dbReference>
<dbReference type="InterPro" id="IPR001507">
    <property type="entry name" value="ZP_dom"/>
</dbReference>
<feature type="signal peptide" evidence="2">
    <location>
        <begin position="1"/>
        <end position="21"/>
    </location>
</feature>
<dbReference type="SMART" id="SM00241">
    <property type="entry name" value="ZP"/>
    <property type="match status" value="1"/>
</dbReference>
<dbReference type="Gene3D" id="2.60.40.3210">
    <property type="entry name" value="Zona pellucida, ZP-N domain"/>
    <property type="match status" value="1"/>
</dbReference>
<name>A0A8C1QBY8_CYPCA</name>
<evidence type="ECO:0000313" key="4">
    <source>
        <dbReference type="Ensembl" id="ENSCCRP00010029130.1"/>
    </source>
</evidence>
<dbReference type="Pfam" id="PF23344">
    <property type="entry name" value="ZP-N"/>
    <property type="match status" value="1"/>
</dbReference>
<proteinExistence type="predicted"/>
<accession>A0A8C1QBY8</accession>
<reference evidence="4" key="2">
    <citation type="submission" date="2025-09" db="UniProtKB">
        <authorList>
            <consortium name="Ensembl"/>
        </authorList>
    </citation>
    <scope>IDENTIFICATION</scope>
</reference>